<evidence type="ECO:0008006" key="15">
    <source>
        <dbReference type="Google" id="ProtNLM"/>
    </source>
</evidence>
<dbReference type="UniPathway" id="UPA00378"/>
<evidence type="ECO:0000313" key="13">
    <source>
        <dbReference type="EMBL" id="DAD38026.1"/>
    </source>
</evidence>
<dbReference type="InterPro" id="IPR002659">
    <property type="entry name" value="Glyco_trans_31"/>
</dbReference>
<name>A0A822Z4V3_NELNU</name>
<evidence type="ECO:0000256" key="4">
    <source>
        <dbReference type="ARBA" id="ARBA00008661"/>
    </source>
</evidence>
<gene>
    <name evidence="13" type="ORF">HUJ06_008667</name>
</gene>
<evidence type="ECO:0000313" key="14">
    <source>
        <dbReference type="Proteomes" id="UP000607653"/>
    </source>
</evidence>
<comment type="caution">
    <text evidence="13">The sequence shown here is derived from an EMBL/GenBank/DDBJ whole genome shotgun (WGS) entry which is preliminary data.</text>
</comment>
<organism evidence="13 14">
    <name type="scientific">Nelumbo nucifera</name>
    <name type="common">Sacred lotus</name>
    <dbReference type="NCBI Taxonomy" id="4432"/>
    <lineage>
        <taxon>Eukaryota</taxon>
        <taxon>Viridiplantae</taxon>
        <taxon>Streptophyta</taxon>
        <taxon>Embryophyta</taxon>
        <taxon>Tracheophyta</taxon>
        <taxon>Spermatophyta</taxon>
        <taxon>Magnoliopsida</taxon>
        <taxon>Proteales</taxon>
        <taxon>Nelumbonaceae</taxon>
        <taxon>Nelumbo</taxon>
    </lineage>
</organism>
<keyword evidence="7" id="KW-0812">Transmembrane</keyword>
<evidence type="ECO:0000256" key="11">
    <source>
        <dbReference type="ARBA" id="ARBA00023136"/>
    </source>
</evidence>
<reference evidence="13 14" key="1">
    <citation type="journal article" date="2020" name="Mol. Biol. Evol.">
        <title>Distinct Expression and Methylation Patterns for Genes with Different Fates following a Single Whole-Genome Duplication in Flowering Plants.</title>
        <authorList>
            <person name="Shi T."/>
            <person name="Rahmani R.S."/>
            <person name="Gugger P.F."/>
            <person name="Wang M."/>
            <person name="Li H."/>
            <person name="Zhang Y."/>
            <person name="Li Z."/>
            <person name="Wang Q."/>
            <person name="Van de Peer Y."/>
            <person name="Marchal K."/>
            <person name="Chen J."/>
        </authorList>
    </citation>
    <scope>NUCLEOTIDE SEQUENCE [LARGE SCALE GENOMIC DNA]</scope>
    <source>
        <tissue evidence="13">Leaf</tissue>
    </source>
</reference>
<dbReference type="GO" id="GO:0000139">
    <property type="term" value="C:Golgi membrane"/>
    <property type="evidence" value="ECO:0007669"/>
    <property type="project" value="UniProtKB-SubCell"/>
</dbReference>
<evidence type="ECO:0000256" key="2">
    <source>
        <dbReference type="ARBA" id="ARBA00004323"/>
    </source>
</evidence>
<comment type="pathway">
    <text evidence="3">Protein modification; protein glycosylation.</text>
</comment>
<keyword evidence="10" id="KW-0333">Golgi apparatus</keyword>
<dbReference type="GO" id="GO:0016758">
    <property type="term" value="F:hexosyltransferase activity"/>
    <property type="evidence" value="ECO:0007669"/>
    <property type="project" value="InterPro"/>
</dbReference>
<evidence type="ECO:0000256" key="6">
    <source>
        <dbReference type="ARBA" id="ARBA00022679"/>
    </source>
</evidence>
<dbReference type="Pfam" id="PF01762">
    <property type="entry name" value="Galactosyl_T"/>
    <property type="match status" value="1"/>
</dbReference>
<evidence type="ECO:0000256" key="10">
    <source>
        <dbReference type="ARBA" id="ARBA00023034"/>
    </source>
</evidence>
<keyword evidence="11" id="KW-0472">Membrane</keyword>
<keyword evidence="14" id="KW-1185">Reference proteome</keyword>
<keyword evidence="12" id="KW-0464">Manganese</keyword>
<comment type="similarity">
    <text evidence="4">Belongs to the glycosyltransferase 31 family.</text>
</comment>
<comment type="cofactor">
    <cofactor evidence="1">
        <name>Mn(2+)</name>
        <dbReference type="ChEBI" id="CHEBI:29035"/>
    </cofactor>
</comment>
<keyword evidence="8" id="KW-0735">Signal-anchor</keyword>
<sequence length="148" mass="16453">MKKICKSSPVIACSGGSLDKTISTFQMEQVTAKSAQELGNHDHSPSQLSSFHDIPPRKKVFMVIAINTAFKKEKGIVIRFMIAHSATSNSILGRAIDSEDSNHNDFLRLTKTFFSTVVAKWDAEFYVKVDDDVHVNLGMLATTLARHR</sequence>
<evidence type="ECO:0000256" key="5">
    <source>
        <dbReference type="ARBA" id="ARBA00022676"/>
    </source>
</evidence>
<accession>A0A822Z4V3</accession>
<evidence type="ECO:0000256" key="12">
    <source>
        <dbReference type="ARBA" id="ARBA00023211"/>
    </source>
</evidence>
<evidence type="ECO:0000256" key="3">
    <source>
        <dbReference type="ARBA" id="ARBA00004922"/>
    </source>
</evidence>
<comment type="subcellular location">
    <subcellularLocation>
        <location evidence="2">Golgi apparatus membrane</location>
        <topology evidence="2">Single-pass type II membrane protein</topology>
    </subcellularLocation>
</comment>
<evidence type="ECO:0000256" key="7">
    <source>
        <dbReference type="ARBA" id="ARBA00022692"/>
    </source>
</evidence>
<dbReference type="Proteomes" id="UP000607653">
    <property type="component" value="Unassembled WGS sequence"/>
</dbReference>
<keyword evidence="6" id="KW-0808">Transferase</keyword>
<keyword evidence="5" id="KW-0328">Glycosyltransferase</keyword>
<keyword evidence="9" id="KW-1133">Transmembrane helix</keyword>
<protein>
    <recommendedName>
        <fullName evidence="15">Hexosyltransferase</fullName>
    </recommendedName>
</protein>
<dbReference type="AlphaFoldDB" id="A0A822Z4V3"/>
<evidence type="ECO:0000256" key="9">
    <source>
        <dbReference type="ARBA" id="ARBA00022989"/>
    </source>
</evidence>
<evidence type="ECO:0000256" key="1">
    <source>
        <dbReference type="ARBA" id="ARBA00001936"/>
    </source>
</evidence>
<proteinExistence type="inferred from homology"/>
<evidence type="ECO:0000256" key="8">
    <source>
        <dbReference type="ARBA" id="ARBA00022968"/>
    </source>
</evidence>
<dbReference type="EMBL" id="DUZY01000004">
    <property type="protein sequence ID" value="DAD38026.1"/>
    <property type="molecule type" value="Genomic_DNA"/>
</dbReference>